<dbReference type="EMBL" id="CP150886">
    <property type="protein sequence ID" value="WZB88088.1"/>
    <property type="molecule type" value="Genomic_DNA"/>
</dbReference>
<evidence type="ECO:0000313" key="2">
    <source>
        <dbReference type="Proteomes" id="UP001483337"/>
    </source>
</evidence>
<proteinExistence type="predicted"/>
<organism evidence="1 2">
    <name type="scientific">Okeanomitos corallinicola TIOX110</name>
    <dbReference type="NCBI Taxonomy" id="3133117"/>
    <lineage>
        <taxon>Bacteria</taxon>
        <taxon>Bacillati</taxon>
        <taxon>Cyanobacteriota</taxon>
        <taxon>Cyanophyceae</taxon>
        <taxon>Nostocales</taxon>
        <taxon>Aphanizomenonaceae</taxon>
        <taxon>Okeanomitos</taxon>
    </lineage>
</organism>
<accession>A0ABZ2UV79</accession>
<gene>
    <name evidence="1" type="ORF">WJM97_22520</name>
</gene>
<dbReference type="RefSeq" id="WP_353930997.1">
    <property type="nucleotide sequence ID" value="NZ_CP150886.1"/>
</dbReference>
<reference evidence="1 2" key="1">
    <citation type="submission" date="2024-04" db="EMBL/GenBank/DDBJ databases">
        <title>Okeanomitos corallinicola gen. &amp; sp. nov. (Nostocales, Cyanobacteria), a new toxic marine heterocyst-forming cyanobacterium from a coral reef.</title>
        <authorList>
            <person name="Li H."/>
            <person name="Li R."/>
            <person name="Kang J."/>
            <person name="Hii K.S."/>
            <person name="Mohamed H.F."/>
            <person name="Xu X."/>
            <person name="Luo Z."/>
        </authorList>
    </citation>
    <scope>NUCLEOTIDE SEQUENCE [LARGE SCALE GENOMIC DNA]</scope>
    <source>
        <strain evidence="1 2">TIOX110</strain>
    </source>
</reference>
<protein>
    <submittedName>
        <fullName evidence="1">Uncharacterized protein</fullName>
    </submittedName>
</protein>
<evidence type="ECO:0000313" key="1">
    <source>
        <dbReference type="EMBL" id="WZB88088.1"/>
    </source>
</evidence>
<name>A0ABZ2UV79_9CYAN</name>
<sequence>MSSYQIRDYQLVKTVIRFHAKLRPAKIQEILAGDQPNMIVI</sequence>
<dbReference type="Proteomes" id="UP001483337">
    <property type="component" value="Chromosome"/>
</dbReference>
<keyword evidence="2" id="KW-1185">Reference proteome</keyword>